<dbReference type="RefSeq" id="WP_093793494.1">
    <property type="nucleotide sequence ID" value="NZ_CP155571.1"/>
</dbReference>
<keyword evidence="5" id="KW-1185">Reference proteome</keyword>
<accession>A0ABZ3J8U9</accession>
<organism evidence="4 5">
    <name type="scientific">Sporomusa acidovorans (strain ATCC 49682 / DSM 3132 / Mol)</name>
    <dbReference type="NCBI Taxonomy" id="1123286"/>
    <lineage>
        <taxon>Bacteria</taxon>
        <taxon>Bacillati</taxon>
        <taxon>Bacillota</taxon>
        <taxon>Negativicutes</taxon>
        <taxon>Selenomonadales</taxon>
        <taxon>Sporomusaceae</taxon>
        <taxon>Sporomusa</taxon>
    </lineage>
</organism>
<keyword evidence="3 4" id="KW-0808">Transferase</keyword>
<dbReference type="Gene3D" id="3.20.20.480">
    <property type="entry name" value="Trimethylamine methyltransferase-like"/>
    <property type="match status" value="1"/>
</dbReference>
<evidence type="ECO:0000313" key="4">
    <source>
        <dbReference type="EMBL" id="XFO74444.1"/>
    </source>
</evidence>
<dbReference type="EC" id="2.1.1.-" evidence="4"/>
<dbReference type="Pfam" id="PF06253">
    <property type="entry name" value="MTTB"/>
    <property type="match status" value="1"/>
</dbReference>
<dbReference type="InterPro" id="IPR010426">
    <property type="entry name" value="MTTB_MeTrfase"/>
</dbReference>
<dbReference type="Proteomes" id="UP000216052">
    <property type="component" value="Chromosome"/>
</dbReference>
<name>A0ABZ3J8U9_SPOA4</name>
<dbReference type="EMBL" id="CP155571">
    <property type="protein sequence ID" value="XFO74444.1"/>
    <property type="molecule type" value="Genomic_DNA"/>
</dbReference>
<sequence>MKGKLNAKILSPDEIVVMKEKLETLLSAKGVKLDHPKAMEMLEAAGAQVDSAAGTVKFPKPVIDKALKSIPEKFTLAAPDPQYDLVFPHPQGSFYTRTCTGGMNYLNENAEYHNITIEEVAAWTKLINSLDNIDFCALPSTSGKSVPGEAIDIHTLRTMLEHSKKHIWVQPYEAENVKYLIELAAARAGGKEQLKKRPIISFITCSVPPLQFKYMDMEALYQCCLNGVPIQPCSLPAAGANAPVTPQGIALLASTEVMAQIIMAELLAPGLPVIATPLLFAMDMLTTYTLQSPIETTMGRMAAMQLFEEGYNIRAHSYGTGTDSFLIDGQSMVERTSLTHMLALSGASVLGGAGQLEVAKTISPLQLIIDDDIFSMTKKLLGGLAVNDDMLAWNEIMGLSGNESFVDMDHTFEHFRDSLRLPTFNRDSRPNWLKAGKKDMLDRAKDVYRHIKDNYQPITVAGDVLSNLDQITKQADAKLVGK</sequence>
<comment type="similarity">
    <text evidence="1">Belongs to the trimethylamine methyltransferase family.</text>
</comment>
<proteinExistence type="inferred from homology"/>
<reference evidence="4" key="1">
    <citation type="submission" date="2024-05" db="EMBL/GenBank/DDBJ databases">
        <title>Isolation and characterization of Sporomusa carbonis sp. nov., a carboxydotrophic hydrogenogen in the genus of Sporomusa isolated from a charcoal burning pile.</title>
        <authorList>
            <person name="Boeer T."/>
            <person name="Rosenbaum F."/>
            <person name="Eysell L."/>
            <person name="Mueller V."/>
            <person name="Daniel R."/>
            <person name="Poehlein A."/>
        </authorList>
    </citation>
    <scope>NUCLEOTIDE SEQUENCE [LARGE SCALE GENOMIC DNA]</scope>
    <source>
        <strain evidence="4">DSM 3132</strain>
    </source>
</reference>
<dbReference type="InterPro" id="IPR038601">
    <property type="entry name" value="MttB-like_sf"/>
</dbReference>
<protein>
    <submittedName>
        <fullName evidence="4">Glycine betaine methyltransferase</fullName>
        <ecNumber evidence="4">2.1.1.-</ecNumber>
    </submittedName>
</protein>
<gene>
    <name evidence="4" type="primary">mtgB_6</name>
    <name evidence="4" type="ORF">SPACI_045540</name>
</gene>
<keyword evidence="2 4" id="KW-0489">Methyltransferase</keyword>
<evidence type="ECO:0000313" key="5">
    <source>
        <dbReference type="Proteomes" id="UP000216052"/>
    </source>
</evidence>
<dbReference type="GO" id="GO:0008168">
    <property type="term" value="F:methyltransferase activity"/>
    <property type="evidence" value="ECO:0007669"/>
    <property type="project" value="UniProtKB-KW"/>
</dbReference>
<dbReference type="GO" id="GO:0032259">
    <property type="term" value="P:methylation"/>
    <property type="evidence" value="ECO:0007669"/>
    <property type="project" value="UniProtKB-KW"/>
</dbReference>
<evidence type="ECO:0000256" key="2">
    <source>
        <dbReference type="ARBA" id="ARBA00022603"/>
    </source>
</evidence>
<evidence type="ECO:0000256" key="1">
    <source>
        <dbReference type="ARBA" id="ARBA00007137"/>
    </source>
</evidence>
<evidence type="ECO:0000256" key="3">
    <source>
        <dbReference type="ARBA" id="ARBA00022679"/>
    </source>
</evidence>